<dbReference type="EMBL" id="LAZR01022137">
    <property type="protein sequence ID" value="KKL82912.1"/>
    <property type="molecule type" value="Genomic_DNA"/>
</dbReference>
<gene>
    <name evidence="1" type="ORF">LCGC14_1980020</name>
</gene>
<name>A0A0F9I658_9ZZZZ</name>
<protein>
    <submittedName>
        <fullName evidence="1">Uncharacterized protein</fullName>
    </submittedName>
</protein>
<sequence length="97" mass="11237">MEEQVKIDFFKKLDKALLEDYKEEIKAFGEEANQPSVLSELLRMGEDYGKTLNEEGGGEMEKDKTESKSPFFKRLDKELLKDYKKAITALEEPEEPT</sequence>
<dbReference type="AlphaFoldDB" id="A0A0F9I658"/>
<organism evidence="1">
    <name type="scientific">marine sediment metagenome</name>
    <dbReference type="NCBI Taxonomy" id="412755"/>
    <lineage>
        <taxon>unclassified sequences</taxon>
        <taxon>metagenomes</taxon>
        <taxon>ecological metagenomes</taxon>
    </lineage>
</organism>
<proteinExistence type="predicted"/>
<reference evidence="1" key="1">
    <citation type="journal article" date="2015" name="Nature">
        <title>Complex archaea that bridge the gap between prokaryotes and eukaryotes.</title>
        <authorList>
            <person name="Spang A."/>
            <person name="Saw J.H."/>
            <person name="Jorgensen S.L."/>
            <person name="Zaremba-Niedzwiedzka K."/>
            <person name="Martijn J."/>
            <person name="Lind A.E."/>
            <person name="van Eijk R."/>
            <person name="Schleper C."/>
            <person name="Guy L."/>
            <person name="Ettema T.J."/>
        </authorList>
    </citation>
    <scope>NUCLEOTIDE SEQUENCE</scope>
</reference>
<evidence type="ECO:0000313" key="1">
    <source>
        <dbReference type="EMBL" id="KKL82912.1"/>
    </source>
</evidence>
<comment type="caution">
    <text evidence="1">The sequence shown here is derived from an EMBL/GenBank/DDBJ whole genome shotgun (WGS) entry which is preliminary data.</text>
</comment>
<accession>A0A0F9I658</accession>